<name>A0A4R8RD37_COLTR</name>
<keyword evidence="2" id="KW-1185">Reference proteome</keyword>
<comment type="caution">
    <text evidence="1">The sequence shown here is derived from an EMBL/GenBank/DDBJ whole genome shotgun (WGS) entry which is preliminary data.</text>
</comment>
<evidence type="ECO:0000313" key="2">
    <source>
        <dbReference type="Proteomes" id="UP000295703"/>
    </source>
</evidence>
<accession>A0A4R8RD37</accession>
<dbReference type="STRING" id="5466.A0A4R8RD37"/>
<organism evidence="1 2">
    <name type="scientific">Colletotrichum trifolii</name>
    <dbReference type="NCBI Taxonomy" id="5466"/>
    <lineage>
        <taxon>Eukaryota</taxon>
        <taxon>Fungi</taxon>
        <taxon>Dikarya</taxon>
        <taxon>Ascomycota</taxon>
        <taxon>Pezizomycotina</taxon>
        <taxon>Sordariomycetes</taxon>
        <taxon>Hypocreomycetidae</taxon>
        <taxon>Glomerellales</taxon>
        <taxon>Glomerellaceae</taxon>
        <taxon>Colletotrichum</taxon>
        <taxon>Colletotrichum orbiculare species complex</taxon>
    </lineage>
</organism>
<reference evidence="1 2" key="1">
    <citation type="submission" date="2018-12" db="EMBL/GenBank/DDBJ databases">
        <title>Genome sequence and assembly of Colletotrichum trifolii.</title>
        <authorList>
            <person name="Gan P."/>
            <person name="Shirasu K."/>
        </authorList>
    </citation>
    <scope>NUCLEOTIDE SEQUENCE [LARGE SCALE GENOMIC DNA]</scope>
    <source>
        <strain evidence="1 2">543-2</strain>
    </source>
</reference>
<evidence type="ECO:0000313" key="1">
    <source>
        <dbReference type="EMBL" id="TDZ54649.1"/>
    </source>
</evidence>
<dbReference type="EMBL" id="RYZW01000055">
    <property type="protein sequence ID" value="TDZ54649.1"/>
    <property type="molecule type" value="Genomic_DNA"/>
</dbReference>
<sequence length="182" mass="20203">MTRGHRMLPLPGKAEQNEAFDSDPQAVVTTLSPTPTPFSVVSTSSSEASPSWTSAERCKYGRVPVGACNSYYAVDPSLEGNVAFAVPYRLSMAAYLIHGIVHKKVPKLSPWKWSHPSIDRAEIHLNNYFRRFLGNSRLHSPNPRITTSTADWPSSRRTALLLARTAVCSASRQWLSQKSRYG</sequence>
<proteinExistence type="predicted"/>
<dbReference type="AlphaFoldDB" id="A0A4R8RD37"/>
<gene>
    <name evidence="1" type="ORF">CTRI78_v006103</name>
</gene>
<protein>
    <submittedName>
        <fullName evidence="1">Uncharacterized protein</fullName>
    </submittedName>
</protein>
<dbReference type="Proteomes" id="UP000295703">
    <property type="component" value="Unassembled WGS sequence"/>
</dbReference>